<evidence type="ECO:0000313" key="19">
    <source>
        <dbReference type="EMBL" id="KAG7308226.1"/>
    </source>
</evidence>
<sequence>MKIILLLKLSSAVILSILCCGDFINNFPNKTVYKVGIAASSDDPQIPFEAGIRTNGASDLDPQPAHRIALDVPDVSSNVSTNKSKREETSDLDLQPAVPDESSNVSSNKSKRKDLQPAHRIALAEDVPELSPNVSTNKSERELAMESFKRLWPVQRWSQWGYFTEDYLEVVNVHWLRFPPPPPLQQEALGAVYILFSTVGCGGNAIVVFMYLRCRSLRTPGNILVASLALSDFLMLAKTPVFIFNSFNLGPALGKTGCLIYGFLGGLTGCTSIATLAAIALDRYWAIARPLEGLGTLTAVRARVLAVAAWLYAALFASVPAFDIGYGRYVPEGYLTSCSFDYLTDEIKPRYFIFVFFCAAWVTPFATITFCYINILRVVICKRNVSTTSSNDHRLSTRHVKEQAKKKAEMKLAVLVIAVIALFFVSWTPYAIIALMGIFGNRDLITPTSSMIPALFCKTAACINPFVYIITHPKFRKEIKNLFSKGKSRQYGGTMRTIGYTTDATTYHRPSKDSSETDVEVVEMKDIPFQGDGKRGKEGVKSVSGRLSEREGSQRSINESMKSYEGDVVSPPSWFRQPQFSKKRSFHRRSTRSVVSFDTNAVL</sequence>
<keyword evidence="12" id="KW-0325">Glycoprotein</keyword>
<keyword evidence="17" id="KW-0732">Signal</keyword>
<comment type="caution">
    <text evidence="19">The sequence shown here is derived from an EMBL/GenBank/DDBJ whole genome shotgun (WGS) entry which is preliminary data.</text>
</comment>
<dbReference type="PRINTS" id="PR00577">
    <property type="entry name" value="OPSINRH3RH4"/>
</dbReference>
<dbReference type="Gene3D" id="1.20.1070.10">
    <property type="entry name" value="Rhodopsin 7-helix transmembrane proteins"/>
    <property type="match status" value="1"/>
</dbReference>
<feature type="transmembrane region" description="Helical" evidence="15">
    <location>
        <begin position="412"/>
        <end position="439"/>
    </location>
</feature>
<feature type="transmembrane region" description="Helical" evidence="15">
    <location>
        <begin position="302"/>
        <end position="322"/>
    </location>
</feature>
<dbReference type="SMART" id="SM01381">
    <property type="entry name" value="7TM_GPCR_Srsx"/>
    <property type="match status" value="1"/>
</dbReference>
<evidence type="ECO:0000256" key="3">
    <source>
        <dbReference type="ARBA" id="ARBA00022606"/>
    </source>
</evidence>
<keyword evidence="6 15" id="KW-1133">Transmembrane helix</keyword>
<evidence type="ECO:0000256" key="12">
    <source>
        <dbReference type="ARBA" id="ARBA00023180"/>
    </source>
</evidence>
<dbReference type="PROSITE" id="PS00238">
    <property type="entry name" value="OPSIN"/>
    <property type="match status" value="1"/>
</dbReference>
<evidence type="ECO:0000256" key="9">
    <source>
        <dbReference type="ARBA" id="ARBA00023136"/>
    </source>
</evidence>
<dbReference type="EMBL" id="JAHIBW010000009">
    <property type="protein sequence ID" value="KAG7308226.1"/>
    <property type="molecule type" value="Genomic_DNA"/>
</dbReference>
<evidence type="ECO:0000256" key="10">
    <source>
        <dbReference type="ARBA" id="ARBA00023157"/>
    </source>
</evidence>
<evidence type="ECO:0000256" key="7">
    <source>
        <dbReference type="ARBA" id="ARBA00022991"/>
    </source>
</evidence>
<dbReference type="PROSITE" id="PS50262">
    <property type="entry name" value="G_PROTEIN_RECEP_F1_2"/>
    <property type="match status" value="1"/>
</dbReference>
<feature type="transmembrane region" description="Helical" evidence="15">
    <location>
        <begin position="451"/>
        <end position="470"/>
    </location>
</feature>
<keyword evidence="13 15" id="KW-0807">Transducer</keyword>
<evidence type="ECO:0000256" key="4">
    <source>
        <dbReference type="ARBA" id="ARBA00022692"/>
    </source>
</evidence>
<feature type="transmembrane region" description="Helical" evidence="15">
    <location>
        <begin position="190"/>
        <end position="212"/>
    </location>
</feature>
<dbReference type="PROSITE" id="PS00237">
    <property type="entry name" value="G_PROTEIN_RECEP_F1_1"/>
    <property type="match status" value="1"/>
</dbReference>
<feature type="domain" description="G-protein coupled receptors family 1 profile" evidence="18">
    <location>
        <begin position="203"/>
        <end position="468"/>
    </location>
</feature>
<keyword evidence="14" id="KW-0844">Vision</keyword>
<keyword evidence="3 15" id="KW-0716">Sensory transduction</keyword>
<evidence type="ECO:0000256" key="5">
    <source>
        <dbReference type="ARBA" id="ARBA00022925"/>
    </source>
</evidence>
<dbReference type="InterPro" id="IPR000276">
    <property type="entry name" value="GPCR_Rhodpsn"/>
</dbReference>
<feature type="transmembrane region" description="Helical" evidence="15">
    <location>
        <begin position="224"/>
        <end position="247"/>
    </location>
</feature>
<keyword evidence="4 15" id="KW-0812">Transmembrane</keyword>
<dbReference type="InterPro" id="IPR001760">
    <property type="entry name" value="Opsin"/>
</dbReference>
<organism evidence="19 20">
    <name type="scientific">Plutella xylostella</name>
    <name type="common">Diamondback moth</name>
    <name type="synonym">Plutella maculipennis</name>
    <dbReference type="NCBI Taxonomy" id="51655"/>
    <lineage>
        <taxon>Eukaryota</taxon>
        <taxon>Metazoa</taxon>
        <taxon>Ecdysozoa</taxon>
        <taxon>Arthropoda</taxon>
        <taxon>Hexapoda</taxon>
        <taxon>Insecta</taxon>
        <taxon>Pterygota</taxon>
        <taxon>Neoptera</taxon>
        <taxon>Endopterygota</taxon>
        <taxon>Lepidoptera</taxon>
        <taxon>Glossata</taxon>
        <taxon>Ditrysia</taxon>
        <taxon>Yponomeutoidea</taxon>
        <taxon>Plutellidae</taxon>
        <taxon>Plutella</taxon>
    </lineage>
</organism>
<feature type="chain" id="PRO_5047165974" description="G-protein coupled receptors family 1 profile domain-containing protein" evidence="17">
    <location>
        <begin position="22"/>
        <end position="603"/>
    </location>
</feature>
<keyword evidence="20" id="KW-1185">Reference proteome</keyword>
<dbReference type="InterPro" id="IPR027430">
    <property type="entry name" value="Retinal_BS"/>
</dbReference>
<feature type="transmembrane region" description="Helical" evidence="15">
    <location>
        <begin position="259"/>
        <end position="281"/>
    </location>
</feature>
<keyword evidence="9 15" id="KW-0472">Membrane</keyword>
<comment type="similarity">
    <text evidence="15">Belongs to the G-protein coupled receptor 1 family. Opsin subfamily.</text>
</comment>
<evidence type="ECO:0000256" key="8">
    <source>
        <dbReference type="ARBA" id="ARBA00023040"/>
    </source>
</evidence>
<evidence type="ECO:0000313" key="20">
    <source>
        <dbReference type="Proteomes" id="UP000823941"/>
    </source>
</evidence>
<dbReference type="InterPro" id="IPR017452">
    <property type="entry name" value="GPCR_Rhodpsn_7TM"/>
</dbReference>
<protein>
    <recommendedName>
        <fullName evidence="18">G-protein coupled receptors family 1 profile domain-containing protein</fullName>
    </recommendedName>
</protein>
<evidence type="ECO:0000256" key="14">
    <source>
        <dbReference type="ARBA" id="ARBA00023305"/>
    </source>
</evidence>
<feature type="compositionally biased region" description="Basic and acidic residues" evidence="16">
    <location>
        <begin position="525"/>
        <end position="540"/>
    </location>
</feature>
<evidence type="ECO:0000256" key="17">
    <source>
        <dbReference type="SAM" id="SignalP"/>
    </source>
</evidence>
<keyword evidence="2 15" id="KW-0600">Photoreceptor protein</keyword>
<keyword evidence="10" id="KW-1015">Disulfide bond</keyword>
<keyword evidence="11 15" id="KW-0675">Receptor</keyword>
<evidence type="ECO:0000256" key="6">
    <source>
        <dbReference type="ARBA" id="ARBA00022989"/>
    </source>
</evidence>
<evidence type="ECO:0000256" key="13">
    <source>
        <dbReference type="ARBA" id="ARBA00023224"/>
    </source>
</evidence>
<dbReference type="SUPFAM" id="SSF81321">
    <property type="entry name" value="Family A G protein-coupled receptor-like"/>
    <property type="match status" value="1"/>
</dbReference>
<feature type="region of interest" description="Disordered" evidence="16">
    <location>
        <begin position="525"/>
        <end position="591"/>
    </location>
</feature>
<evidence type="ECO:0000256" key="16">
    <source>
        <dbReference type="SAM" id="MobiDB-lite"/>
    </source>
</evidence>
<gene>
    <name evidence="19" type="ORF">JYU34_006899</name>
</gene>
<feature type="compositionally biased region" description="Basic residues" evidence="16">
    <location>
        <begin position="581"/>
        <end position="591"/>
    </location>
</feature>
<evidence type="ECO:0000259" key="18">
    <source>
        <dbReference type="PROSITE" id="PS50262"/>
    </source>
</evidence>
<dbReference type="InterPro" id="IPR050125">
    <property type="entry name" value="GPCR_opsins"/>
</dbReference>
<feature type="signal peptide" evidence="17">
    <location>
        <begin position="1"/>
        <end position="21"/>
    </location>
</feature>
<evidence type="ECO:0000256" key="11">
    <source>
        <dbReference type="ARBA" id="ARBA00023170"/>
    </source>
</evidence>
<dbReference type="Pfam" id="PF00001">
    <property type="entry name" value="7tm_1"/>
    <property type="match status" value="1"/>
</dbReference>
<keyword evidence="5 15" id="KW-0681">Retinal protein</keyword>
<proteinExistence type="inferred from homology"/>
<feature type="region of interest" description="Disordered" evidence="16">
    <location>
        <begin position="73"/>
        <end position="118"/>
    </location>
</feature>
<keyword evidence="7 15" id="KW-0157">Chromophore</keyword>
<dbReference type="PRINTS" id="PR00237">
    <property type="entry name" value="GPCRRHODOPSN"/>
</dbReference>
<evidence type="ECO:0000256" key="15">
    <source>
        <dbReference type="RuleBase" id="RU004951"/>
    </source>
</evidence>
<dbReference type="Proteomes" id="UP000823941">
    <property type="component" value="Chromosome 9"/>
</dbReference>
<dbReference type="PRINTS" id="PR00238">
    <property type="entry name" value="OPSIN"/>
</dbReference>
<dbReference type="PANTHER" id="PTHR24240">
    <property type="entry name" value="OPSIN"/>
    <property type="match status" value="1"/>
</dbReference>
<evidence type="ECO:0000256" key="2">
    <source>
        <dbReference type="ARBA" id="ARBA00022543"/>
    </source>
</evidence>
<name>A0ABQ7QT95_PLUXY</name>
<keyword evidence="8 15" id="KW-0297">G-protein coupled receptor</keyword>
<feature type="transmembrane region" description="Helical" evidence="15">
    <location>
        <begin position="351"/>
        <end position="373"/>
    </location>
</feature>
<comment type="subcellular location">
    <subcellularLocation>
        <location evidence="1 15">Membrane</location>
        <topology evidence="1 15">Multi-pass membrane protein</topology>
    </subcellularLocation>
</comment>
<reference evidence="19 20" key="1">
    <citation type="submission" date="2021-06" db="EMBL/GenBank/DDBJ databases">
        <title>A haploid diamondback moth (Plutella xylostella L.) genome assembly resolves 31 chromosomes and identifies a diamide resistance mutation.</title>
        <authorList>
            <person name="Ward C.M."/>
            <person name="Perry K.D."/>
            <person name="Baker G."/>
            <person name="Powis K."/>
            <person name="Heckel D.G."/>
            <person name="Baxter S.W."/>
        </authorList>
    </citation>
    <scope>NUCLEOTIDE SEQUENCE [LARGE SCALE GENOMIC DNA]</scope>
    <source>
        <strain evidence="19 20">LV</strain>
        <tissue evidence="19">Single pupa</tissue>
    </source>
</reference>
<accession>A0ABQ7QT95</accession>
<evidence type="ECO:0000256" key="1">
    <source>
        <dbReference type="ARBA" id="ARBA00004141"/>
    </source>
</evidence>